<dbReference type="AlphaFoldDB" id="A0A1I6IT70"/>
<feature type="transmembrane region" description="Helical" evidence="1">
    <location>
        <begin position="336"/>
        <end position="358"/>
    </location>
</feature>
<reference evidence="3" key="1">
    <citation type="submission" date="2016-10" db="EMBL/GenBank/DDBJ databases">
        <authorList>
            <person name="Varghese N."/>
            <person name="Submissions S."/>
        </authorList>
    </citation>
    <scope>NUCLEOTIDE SEQUENCE [LARGE SCALE GENOMIC DNA]</scope>
    <source>
        <strain evidence="3">CGMCC 1.7736</strain>
    </source>
</reference>
<evidence type="ECO:0008006" key="4">
    <source>
        <dbReference type="Google" id="ProtNLM"/>
    </source>
</evidence>
<accession>A0A1I6IT70</accession>
<feature type="transmembrane region" description="Helical" evidence="1">
    <location>
        <begin position="199"/>
        <end position="218"/>
    </location>
</feature>
<feature type="transmembrane region" description="Helical" evidence="1">
    <location>
        <begin position="386"/>
        <end position="404"/>
    </location>
</feature>
<dbReference type="Gene3D" id="1.20.210.10">
    <property type="entry name" value="Cytochrome c oxidase-like, subunit I domain"/>
    <property type="match status" value="2"/>
</dbReference>
<feature type="transmembrane region" description="Helical" evidence="1">
    <location>
        <begin position="29"/>
        <end position="48"/>
    </location>
</feature>
<evidence type="ECO:0000313" key="3">
    <source>
        <dbReference type="Proteomes" id="UP000198531"/>
    </source>
</evidence>
<feature type="transmembrane region" description="Helical" evidence="1">
    <location>
        <begin position="126"/>
        <end position="146"/>
    </location>
</feature>
<dbReference type="Proteomes" id="UP000198531">
    <property type="component" value="Unassembled WGS sequence"/>
</dbReference>
<dbReference type="SUPFAM" id="SSF81442">
    <property type="entry name" value="Cytochrome c oxidase subunit I-like"/>
    <property type="match status" value="2"/>
</dbReference>
<keyword evidence="3" id="KW-1185">Reference proteome</keyword>
<sequence length="463" mass="48843">MAGEPVVSTMSVIPADVETDKQPPMTVPLRHFVVGLGFLLAAAVVSVLDPLGAVPGQASLAHRHLLLAGWVCVTIAGAMTQFVPVWSGTTLHSERLARLQLWLLTAGLVGFVVGLLFGLYDVLPVFGGLLLAGFWTLAYNVGRTLFGTRPWDVTERHFAVALGFFLVVTTFGLLLAVGYTRPVLDGLPFDRSGLRTAHATLAVFGVVLTTVFGALYQLGTMFTQSELHGVDAPLKRVEAVGYPLGVVVLAGGRLFGTPAVARVGGLLVVAGLFAFGVVLARRLVESTVEWNPMLRRYAVAAVAMLSWAVLTTPAWLADPTAPSALFGAPSAASLLLFGVVGFVVLGTLYHVVPFIVWVDRYSDLLGLADVPMIDDLYDGRLARVDFVAILSGTALLVATEALSLGSAPTLLGGSLWLVGVVTFVVNVASVIRRHSPEALLPSRLSEALGLRDGDDEAATDAAE</sequence>
<protein>
    <recommendedName>
        <fullName evidence="4">Cytochrome C and Quinol oxidase polypeptide I</fullName>
    </recommendedName>
</protein>
<keyword evidence="1" id="KW-0472">Membrane</keyword>
<evidence type="ECO:0000256" key="1">
    <source>
        <dbReference type="SAM" id="Phobius"/>
    </source>
</evidence>
<feature type="transmembrane region" description="Helical" evidence="1">
    <location>
        <begin position="410"/>
        <end position="431"/>
    </location>
</feature>
<dbReference type="InterPro" id="IPR036927">
    <property type="entry name" value="Cyt_c_oxase-like_su1_sf"/>
</dbReference>
<keyword evidence="1" id="KW-1133">Transmembrane helix</keyword>
<gene>
    <name evidence="2" type="ORF">SAMN04487947_3701</name>
</gene>
<organism evidence="2 3">
    <name type="scientific">Halogeometricum rufum</name>
    <dbReference type="NCBI Taxonomy" id="553469"/>
    <lineage>
        <taxon>Archaea</taxon>
        <taxon>Methanobacteriati</taxon>
        <taxon>Methanobacteriota</taxon>
        <taxon>Stenosarchaea group</taxon>
        <taxon>Halobacteria</taxon>
        <taxon>Halobacteriales</taxon>
        <taxon>Haloferacaceae</taxon>
        <taxon>Halogeometricum</taxon>
    </lineage>
</organism>
<proteinExistence type="predicted"/>
<feature type="transmembrane region" description="Helical" evidence="1">
    <location>
        <begin position="262"/>
        <end position="284"/>
    </location>
</feature>
<dbReference type="EMBL" id="FOYT01000004">
    <property type="protein sequence ID" value="SFR69918.1"/>
    <property type="molecule type" value="Genomic_DNA"/>
</dbReference>
<evidence type="ECO:0000313" key="2">
    <source>
        <dbReference type="EMBL" id="SFR69918.1"/>
    </source>
</evidence>
<feature type="transmembrane region" description="Helical" evidence="1">
    <location>
        <begin position="296"/>
        <end position="316"/>
    </location>
</feature>
<keyword evidence="1" id="KW-0812">Transmembrane</keyword>
<name>A0A1I6IT70_9EURY</name>
<feature type="transmembrane region" description="Helical" evidence="1">
    <location>
        <begin position="101"/>
        <end position="120"/>
    </location>
</feature>
<feature type="transmembrane region" description="Helical" evidence="1">
    <location>
        <begin position="68"/>
        <end position="89"/>
    </location>
</feature>
<feature type="transmembrane region" description="Helical" evidence="1">
    <location>
        <begin position="158"/>
        <end position="179"/>
    </location>
</feature>
<dbReference type="STRING" id="553469.SAMN04487947_3701"/>